<comment type="caution">
    <text evidence="3">The sequence shown here is derived from an EMBL/GenBank/DDBJ whole genome shotgun (WGS) entry which is preliminary data.</text>
</comment>
<protein>
    <recommendedName>
        <fullName evidence="2">F-box domain-containing protein</fullName>
    </recommendedName>
</protein>
<dbReference type="InterPro" id="IPR036047">
    <property type="entry name" value="F-box-like_dom_sf"/>
</dbReference>
<dbReference type="AlphaFoldDB" id="A0A9P8VU59"/>
<name>A0A9P8VU59_9HYPO</name>
<dbReference type="EMBL" id="JAGPYM010000034">
    <property type="protein sequence ID" value="KAH6876571.1"/>
    <property type="molecule type" value="Genomic_DNA"/>
</dbReference>
<dbReference type="PROSITE" id="PS50181">
    <property type="entry name" value="FBOX"/>
    <property type="match status" value="1"/>
</dbReference>
<evidence type="ECO:0000313" key="3">
    <source>
        <dbReference type="EMBL" id="KAH6876571.1"/>
    </source>
</evidence>
<feature type="domain" description="F-box" evidence="2">
    <location>
        <begin position="377"/>
        <end position="421"/>
    </location>
</feature>
<accession>A0A9P8VU59</accession>
<keyword evidence="4" id="KW-1185">Reference proteome</keyword>
<evidence type="ECO:0000313" key="4">
    <source>
        <dbReference type="Proteomes" id="UP000777438"/>
    </source>
</evidence>
<dbReference type="Proteomes" id="UP000777438">
    <property type="component" value="Unassembled WGS sequence"/>
</dbReference>
<dbReference type="SUPFAM" id="SSF81383">
    <property type="entry name" value="F-box domain"/>
    <property type="match status" value="1"/>
</dbReference>
<feature type="region of interest" description="Disordered" evidence="1">
    <location>
        <begin position="60"/>
        <end position="126"/>
    </location>
</feature>
<reference evidence="3 4" key="1">
    <citation type="journal article" date="2021" name="Nat. Commun.">
        <title>Genetic determinants of endophytism in the Arabidopsis root mycobiome.</title>
        <authorList>
            <person name="Mesny F."/>
            <person name="Miyauchi S."/>
            <person name="Thiergart T."/>
            <person name="Pickel B."/>
            <person name="Atanasova L."/>
            <person name="Karlsson M."/>
            <person name="Huettel B."/>
            <person name="Barry K.W."/>
            <person name="Haridas S."/>
            <person name="Chen C."/>
            <person name="Bauer D."/>
            <person name="Andreopoulos W."/>
            <person name="Pangilinan J."/>
            <person name="LaButti K."/>
            <person name="Riley R."/>
            <person name="Lipzen A."/>
            <person name="Clum A."/>
            <person name="Drula E."/>
            <person name="Henrissat B."/>
            <person name="Kohler A."/>
            <person name="Grigoriev I.V."/>
            <person name="Martin F.M."/>
            <person name="Hacquard S."/>
        </authorList>
    </citation>
    <scope>NUCLEOTIDE SEQUENCE [LARGE SCALE GENOMIC DNA]</scope>
    <source>
        <strain evidence="3 4">MPI-CAGE-CH-0241</strain>
    </source>
</reference>
<organism evidence="3 4">
    <name type="scientific">Thelonectria olida</name>
    <dbReference type="NCBI Taxonomy" id="1576542"/>
    <lineage>
        <taxon>Eukaryota</taxon>
        <taxon>Fungi</taxon>
        <taxon>Dikarya</taxon>
        <taxon>Ascomycota</taxon>
        <taxon>Pezizomycotina</taxon>
        <taxon>Sordariomycetes</taxon>
        <taxon>Hypocreomycetidae</taxon>
        <taxon>Hypocreales</taxon>
        <taxon>Nectriaceae</taxon>
        <taxon>Thelonectria</taxon>
    </lineage>
</organism>
<gene>
    <name evidence="3" type="ORF">B0T10DRAFT_497762</name>
</gene>
<evidence type="ECO:0000259" key="2">
    <source>
        <dbReference type="PROSITE" id="PS50181"/>
    </source>
</evidence>
<feature type="compositionally biased region" description="Acidic residues" evidence="1">
    <location>
        <begin position="83"/>
        <end position="116"/>
    </location>
</feature>
<evidence type="ECO:0000256" key="1">
    <source>
        <dbReference type="SAM" id="MobiDB-lite"/>
    </source>
</evidence>
<dbReference type="Pfam" id="PF00646">
    <property type="entry name" value="F-box"/>
    <property type="match status" value="1"/>
</dbReference>
<sequence length="611" mass="68894">MGYSEVECHICGVSFNISRFRTSTEPRSAAWKNTGDGVSDFVDANTLNGSFCSKKSGCSFVPKPKPQASAAEGEDSAGGGDHDNDDDSWEDVSDEDDSGDDDYQDGSENGDDQSDESDAHSDTHSERLYSDFRSSVVQPPMIDAGPSEKAILSFSEEEKTNKTTDPADDDEHIAGPGCESTNGYNGHLISAEAMRGCNTLQCLVRKKRPQWAPIPDDEEFETEGDFFLSGLCDNMPSRDIACPVVFPTRHNCEEPSAENSMWNPEDADDYAMPFHPTCLEVFKRASLFRYGVVDIDCLAQWWGLEATYDEFQGFPRDDAISREQWWHHIRGDEWLAANPCLVPGLKSILSSAQYSNKDDEHREGVNLDAFTNATPSNDEFSRLPSEIRLMILMDLGSKDIANLRLASRTFRQLPGFLFHDLIMRETPWLYEAWSPLPLSFWATTTASELKKKDKADHAERERYRESLRVLQKEAREARQAGEPAGLHSDAIAAIEKQIAAIPYDSDSPRPTTSVPLLDQSSTDWYRLLTALAQNRKSLPGLRNRRRIWKDCHEILDRVDKYRRQGKITPGKTVDVAETCRLARERKIEGNRRWRRYCDAGRPGVYNPDDWA</sequence>
<proteinExistence type="predicted"/>
<feature type="compositionally biased region" description="Basic and acidic residues" evidence="1">
    <location>
        <begin position="117"/>
        <end position="126"/>
    </location>
</feature>
<dbReference type="OrthoDB" id="40579at2759"/>
<dbReference type="InterPro" id="IPR001810">
    <property type="entry name" value="F-box_dom"/>
</dbReference>